<evidence type="ECO:0000313" key="1">
    <source>
        <dbReference type="EMBL" id="MFC7064003.1"/>
    </source>
</evidence>
<protein>
    <recommendedName>
        <fullName evidence="3">Cyclic lactone autoinducer peptide</fullName>
    </recommendedName>
</protein>
<organism evidence="1 2">
    <name type="scientific">Halobacillus seohaensis</name>
    <dbReference type="NCBI Taxonomy" id="447421"/>
    <lineage>
        <taxon>Bacteria</taxon>
        <taxon>Bacillati</taxon>
        <taxon>Bacillota</taxon>
        <taxon>Bacilli</taxon>
        <taxon>Bacillales</taxon>
        <taxon>Bacillaceae</taxon>
        <taxon>Halobacillus</taxon>
    </lineage>
</organism>
<accession>A0ABW2EP76</accession>
<sequence>MMTTLIQFGLIPLKSIISVIKILCVKNVVVVTIGEMPELASKEEYTSYE</sequence>
<dbReference type="EMBL" id="JBHSZV010000062">
    <property type="protein sequence ID" value="MFC7064003.1"/>
    <property type="molecule type" value="Genomic_DNA"/>
</dbReference>
<proteinExistence type="predicted"/>
<comment type="caution">
    <text evidence="1">The sequence shown here is derived from an EMBL/GenBank/DDBJ whole genome shotgun (WGS) entry which is preliminary data.</text>
</comment>
<reference evidence="2" key="1">
    <citation type="journal article" date="2019" name="Int. J. Syst. Evol. Microbiol.">
        <title>The Global Catalogue of Microorganisms (GCM) 10K type strain sequencing project: providing services to taxonomists for standard genome sequencing and annotation.</title>
        <authorList>
            <consortium name="The Broad Institute Genomics Platform"/>
            <consortium name="The Broad Institute Genome Sequencing Center for Infectious Disease"/>
            <person name="Wu L."/>
            <person name="Ma J."/>
        </authorList>
    </citation>
    <scope>NUCLEOTIDE SEQUENCE [LARGE SCALE GENOMIC DNA]</scope>
    <source>
        <strain evidence="2">CGMCC 4.1621</strain>
    </source>
</reference>
<dbReference type="Proteomes" id="UP001596410">
    <property type="component" value="Unassembled WGS sequence"/>
</dbReference>
<keyword evidence="2" id="KW-1185">Reference proteome</keyword>
<gene>
    <name evidence="1" type="ORF">ACFQIC_19580</name>
</gene>
<evidence type="ECO:0008006" key="3">
    <source>
        <dbReference type="Google" id="ProtNLM"/>
    </source>
</evidence>
<evidence type="ECO:0000313" key="2">
    <source>
        <dbReference type="Proteomes" id="UP001596410"/>
    </source>
</evidence>
<name>A0ABW2EP76_9BACI</name>